<evidence type="ECO:0000313" key="3">
    <source>
        <dbReference type="Proteomes" id="UP000465031"/>
    </source>
</evidence>
<evidence type="ECO:0000313" key="2">
    <source>
        <dbReference type="EMBL" id="QHC54850.1"/>
    </source>
</evidence>
<keyword evidence="2" id="KW-0378">Hydrolase</keyword>
<dbReference type="GO" id="GO:0016787">
    <property type="term" value="F:hydrolase activity"/>
    <property type="evidence" value="ECO:0007669"/>
    <property type="project" value="UniProtKB-KW"/>
</dbReference>
<dbReference type="Proteomes" id="UP000465031">
    <property type="component" value="Chromosome"/>
</dbReference>
<feature type="domain" description="Beta-lactamase-related" evidence="1">
    <location>
        <begin position="31"/>
        <end position="302"/>
    </location>
</feature>
<dbReference type="PANTHER" id="PTHR43283">
    <property type="entry name" value="BETA-LACTAMASE-RELATED"/>
    <property type="match status" value="1"/>
</dbReference>
<dbReference type="Pfam" id="PF00144">
    <property type="entry name" value="Beta-lactamase"/>
    <property type="match status" value="1"/>
</dbReference>
<dbReference type="SUPFAM" id="SSF56601">
    <property type="entry name" value="beta-lactamase/transpeptidase-like"/>
    <property type="match status" value="1"/>
</dbReference>
<name>A0AAE6RI40_9MICO</name>
<dbReference type="RefSeq" id="WP_132504456.1">
    <property type="nucleotide sequence ID" value="NZ_CP047186.1"/>
</dbReference>
<proteinExistence type="predicted"/>
<gene>
    <name evidence="2" type="ORF">GSU10_03800</name>
</gene>
<dbReference type="InterPro" id="IPR001466">
    <property type="entry name" value="Beta-lactam-related"/>
</dbReference>
<organism evidence="2 3">
    <name type="scientific">Rathayibacter tanaceti</name>
    <dbReference type="NCBI Taxonomy" id="1671680"/>
    <lineage>
        <taxon>Bacteria</taxon>
        <taxon>Bacillati</taxon>
        <taxon>Actinomycetota</taxon>
        <taxon>Actinomycetes</taxon>
        <taxon>Micrococcales</taxon>
        <taxon>Microbacteriaceae</taxon>
        <taxon>Rathayibacter</taxon>
    </lineage>
</organism>
<accession>A0AAE6RI40</accession>
<dbReference type="InterPro" id="IPR012338">
    <property type="entry name" value="Beta-lactam/transpept-like"/>
</dbReference>
<dbReference type="AlphaFoldDB" id="A0AAE6RI40"/>
<reference evidence="3" key="1">
    <citation type="submission" date="2019-12" db="EMBL/GenBank/DDBJ databases">
        <title>Complete and draft genome sequences of new strains and members of some known species of the genus Rathayibacter isolated from plants.</title>
        <authorList>
            <person name="Tarlachkov S.V."/>
            <person name="Starodumova I.P."/>
            <person name="Dorofeeva L.V."/>
            <person name="Prisyazhnaya N.V."/>
            <person name="Leyn S."/>
            <person name="Zlamal J."/>
            <person name="Elan M."/>
            <person name="Osterman A.L."/>
            <person name="Nadler S."/>
            <person name="Subbotin S.A."/>
            <person name="Evtushenko L.I."/>
        </authorList>
    </citation>
    <scope>NUCLEOTIDE SEQUENCE [LARGE SCALE GENOMIC DNA]</scope>
    <source>
        <strain evidence="3">VKM Ac-2761</strain>
    </source>
</reference>
<dbReference type="KEGG" id="rte:GSU10_03800"/>
<sequence length="455" mass="48167">MTRSLPRSTPSARSFDAEGVLAFLDAVEGAPGVELHGLMVVQGGDVVAEGWWAPYTAERLHLFYSLSKSFASTAVGLAVAEGLVDLDATVLSFFPELDAEVTDARSRAVRVRDVLAMASGHSAETIDRAEALDAVDLVRGFLLLPPEQEPGSVFAYNQPCTFAAAAIVQRVSGQSLTDYLRPRLLDPLGIGEVAWQRDASDRELGYSGLHATTEAAAALGQLYAQEGRWGDRQLLSSEWVREASRAHVSTAAEGDSDWQAGYGFQFWRSQHGYRADGAYGQFSLIVPERQLVVALTGQTTDTKALLALVWEHLLPAVGRGSSATADARLTERLFGLALPALDGARPAAGTYTPADAGSQLAAAEVSADADGWTLSLLDGGDTLVVTPGSGSWTTAGALAASGGTAEDGTVRVDLVFLETPHRLHVTLSPENGSFTTRWETAPLHGGPLAELRAPR</sequence>
<dbReference type="InterPro" id="IPR050789">
    <property type="entry name" value="Diverse_Enzym_Activities"/>
</dbReference>
<protein>
    <submittedName>
        <fullName evidence="2">Serine hydrolase</fullName>
    </submittedName>
</protein>
<dbReference type="EMBL" id="CP047186">
    <property type="protein sequence ID" value="QHC54850.1"/>
    <property type="molecule type" value="Genomic_DNA"/>
</dbReference>
<dbReference type="Gene3D" id="3.40.710.10">
    <property type="entry name" value="DD-peptidase/beta-lactamase superfamily"/>
    <property type="match status" value="1"/>
</dbReference>
<dbReference type="PANTHER" id="PTHR43283:SF7">
    <property type="entry name" value="BETA-LACTAMASE-RELATED DOMAIN-CONTAINING PROTEIN"/>
    <property type="match status" value="1"/>
</dbReference>
<evidence type="ECO:0000259" key="1">
    <source>
        <dbReference type="Pfam" id="PF00144"/>
    </source>
</evidence>